<protein>
    <recommendedName>
        <fullName evidence="4">DUF4190 domain-containing protein</fullName>
    </recommendedName>
</protein>
<dbReference type="RefSeq" id="WP_188632817.1">
    <property type="nucleotide sequence ID" value="NZ_BMNQ01000023.1"/>
</dbReference>
<reference evidence="2" key="2">
    <citation type="submission" date="2020-09" db="EMBL/GenBank/DDBJ databases">
        <authorList>
            <person name="Sun Q."/>
            <person name="Ohkuma M."/>
        </authorList>
    </citation>
    <scope>NUCLEOTIDE SEQUENCE</scope>
    <source>
        <strain evidence="2">JCM 12580</strain>
    </source>
</reference>
<comment type="caution">
    <text evidence="2">The sequence shown here is derived from an EMBL/GenBank/DDBJ whole genome shotgun (WGS) entry which is preliminary data.</text>
</comment>
<feature type="transmembrane region" description="Helical" evidence="1">
    <location>
        <begin position="54"/>
        <end position="72"/>
    </location>
</feature>
<dbReference type="AlphaFoldDB" id="A0A917UYN3"/>
<keyword evidence="1" id="KW-1133">Transmembrane helix</keyword>
<accession>A0A917UYN3</accession>
<dbReference type="PANTHER" id="PTHR40040:SF1">
    <property type="entry name" value="MEMBRANE PROTEIN"/>
    <property type="match status" value="1"/>
</dbReference>
<dbReference type="InterPro" id="IPR055338">
    <property type="entry name" value="YqfX-like"/>
</dbReference>
<keyword evidence="1" id="KW-0812">Transmembrane</keyword>
<keyword evidence="3" id="KW-1185">Reference proteome</keyword>
<sequence length="77" mass="8253">MSETVENRNDTSALWMGWIGIVAGVISFFTLPLIFGIAAVILGIITVNSTAKTLGWWSIGVGVAGILVYWFSTGTLF</sequence>
<evidence type="ECO:0000313" key="2">
    <source>
        <dbReference type="EMBL" id="GGJ96372.1"/>
    </source>
</evidence>
<evidence type="ECO:0008006" key="4">
    <source>
        <dbReference type="Google" id="ProtNLM"/>
    </source>
</evidence>
<keyword evidence="1" id="KW-0472">Membrane</keyword>
<dbReference type="EMBL" id="BMNQ01000023">
    <property type="protein sequence ID" value="GGJ96372.1"/>
    <property type="molecule type" value="Genomic_DNA"/>
</dbReference>
<name>A0A917UYN3_9BACI</name>
<proteinExistence type="predicted"/>
<dbReference type="Proteomes" id="UP000658382">
    <property type="component" value="Unassembled WGS sequence"/>
</dbReference>
<evidence type="ECO:0000256" key="1">
    <source>
        <dbReference type="SAM" id="Phobius"/>
    </source>
</evidence>
<dbReference type="PANTHER" id="PTHR40040">
    <property type="entry name" value="SMALL HYDROPHOBIC PROTEIN-RELATED"/>
    <property type="match status" value="1"/>
</dbReference>
<feature type="transmembrane region" description="Helical" evidence="1">
    <location>
        <begin position="15"/>
        <end position="42"/>
    </location>
</feature>
<gene>
    <name evidence="2" type="ORF">GCM10007063_18510</name>
</gene>
<reference evidence="2" key="1">
    <citation type="journal article" date="2014" name="Int. J. Syst. Evol. Microbiol.">
        <title>Complete genome sequence of Corynebacterium casei LMG S-19264T (=DSM 44701T), isolated from a smear-ripened cheese.</title>
        <authorList>
            <consortium name="US DOE Joint Genome Institute (JGI-PGF)"/>
            <person name="Walter F."/>
            <person name="Albersmeier A."/>
            <person name="Kalinowski J."/>
            <person name="Ruckert C."/>
        </authorList>
    </citation>
    <scope>NUCLEOTIDE SEQUENCE</scope>
    <source>
        <strain evidence="2">JCM 12580</strain>
    </source>
</reference>
<organism evidence="2 3">
    <name type="scientific">Lentibacillus kapialis</name>
    <dbReference type="NCBI Taxonomy" id="340214"/>
    <lineage>
        <taxon>Bacteria</taxon>
        <taxon>Bacillati</taxon>
        <taxon>Bacillota</taxon>
        <taxon>Bacilli</taxon>
        <taxon>Bacillales</taxon>
        <taxon>Bacillaceae</taxon>
        <taxon>Lentibacillus</taxon>
    </lineage>
</organism>
<evidence type="ECO:0000313" key="3">
    <source>
        <dbReference type="Proteomes" id="UP000658382"/>
    </source>
</evidence>